<dbReference type="PANTHER" id="PTHR36985:SF1">
    <property type="entry name" value="TRANSLOCATION AND ASSEMBLY MODULE SUBUNIT TAMB"/>
    <property type="match status" value="1"/>
</dbReference>
<evidence type="ECO:0000256" key="4">
    <source>
        <dbReference type="ARBA" id="ARBA00023136"/>
    </source>
</evidence>
<evidence type="ECO:0000313" key="7">
    <source>
        <dbReference type="Proteomes" id="UP001595906"/>
    </source>
</evidence>
<gene>
    <name evidence="6" type="ORF">ACFOW1_03095</name>
</gene>
<accession>A0ABV8PS89</accession>
<keyword evidence="4 5" id="KW-0472">Membrane</keyword>
<dbReference type="RefSeq" id="WP_379012247.1">
    <property type="nucleotide sequence ID" value="NZ_JBHSDC010000002.1"/>
</dbReference>
<feature type="transmembrane region" description="Helical" evidence="5">
    <location>
        <begin position="62"/>
        <end position="85"/>
    </location>
</feature>
<dbReference type="Proteomes" id="UP001595906">
    <property type="component" value="Unassembled WGS sequence"/>
</dbReference>
<comment type="caution">
    <text evidence="6">The sequence shown here is derived from an EMBL/GenBank/DDBJ whole genome shotgun (WGS) entry which is preliminary data.</text>
</comment>
<feature type="transmembrane region" description="Helical" evidence="5">
    <location>
        <begin position="12"/>
        <end position="31"/>
    </location>
</feature>
<protein>
    <submittedName>
        <fullName evidence="6">Translocation/assembly module TamB domain-containing protein</fullName>
    </submittedName>
</protein>
<proteinExistence type="predicted"/>
<sequence length="1641" mass="182746">MKQLSNISKRDIYIVIAALLFITFGLFTKVLPLNHTALIVITAIVAGWAIIFNTFKKAGRFFLVLIAIFFFLLLIIQTSFVQTWAVGIATKKLSKALGTEVSINGVSFSLFDKVNLEGTLIRDKQKDTILYANQLRLRITDWFFIKDKIDLKFVGLEDAVVKLQRKDSVWNYQFIANYFASPKAKKDTAKSIEVNLKKVDLKNVTFVQNDLWGGERMTISVNSLLLDANALSFNKDIFKVNVLQVEKPYIRLQHFTQLEPLLLRKKEPEIINKSSLRFNLGINFIIDSLSLNNGTFINENVETKAEAGFDGNHLQITQLKGMFKNVSFVKDTLKANMDISCRERCGFELKKLKTKLKITPQIIELAKLDLQTNKSHLGDYYAMKFAHFNDDFAHFTNKVFLDAKFKNTSIFSDDIAYFATDLKSWKKQAVVTGIFLGTISDFTLKNFNIRSGVTTNITGNLAMKGLPNIDQTMINFNDGFIKTNNVDMAIVIPALRKMNNPNITALGDVLFRGNFNGTIKDFKTVGVLSTNIGSVDANVAMKFPSKGEPTYNGTLTTNRFNLGKFVNSPILGLVNFTGKVDGSSFNLSQMKSSLDGKFSLLEFNGYSYTNIITNGTFLKKYFNGELKIDDPNVDFTSTIEIDFSLPKPHINILGDLVKSNLQNIKLTKDKYELTGLFDLNFYGLDIDQFDGTAKILNANLTHANDKLSFDSLVVTAHDSDGVRTLTAGSNEFAASVTGKQYKLLDLPTAFQTYLNHYYPAYFNPPIKTLENQDFSVNFTTKDFDSYAKIIDSRLSGLDYASLTGTINTAKNQFTLLASVPNFSFDKYHITDAFFKGEGTLDTLLLNGDVANIRIGDSLNFPNSTLAVQSSNNHSVVGLQTKASSTINEANLNADLYTLEDGVRINFRPSAFVLSNKKWDLEKQGEIIIRKNFVSAENVKFSQGFQEIKVETELSPETNANNLVLKMKNVVLGDLTSLVMKDPRLEGVTSGEIRLNDFYGDFSATANLKAEQFRFNNDSIGLVTITSSYDNKTGKIPFNIQSNNEDYKFKADGYYNSKDSTGNALYVNTDLSDTKINILERFLGDVFTDVSGKATGKLVVSGNPQNPELAGKIKLKNGGVKVNFTQVYYNIDSATINFQPDGIDFGELTIKDKFKNTAKVKGKLYEKNFKDMLFDFDMSTDKLLLIDTKEKDNKQFYGKAIGKATLSLKGPESAAKMTIVAESNDSSHIYIPSSVSKQSGEADFIVFKQYGTELAAEAKKSNFDLTVDLDVTANTKVDIDVILDPLTGDVVKARGNGRLRILAGTTAPLTIKGRYNIDFGRYDFNFQSFIRKPFDMLDADNFIEWNGDPYNADVHIDAVYRAERVSVSDLLSNQQVANVSSATKSYRGDVYVIAHLKDKLTKPTITFSLEFPNGSPIKNDPYFNEFLTRIEANQSEMLSQVTSLIVFSSFAPYGQGLFAANSGSINNFGVTTLSQAISKQLNKVVSNLVYKITKDKSIKVDVSTSLYSSSSLVASSTGGVNSNNGLDRTNFNFKVGKSFLNDRLILTAGADLDFNVGTTSALTNGNLQFLPDINLEWILTSDKQLRLIFFAKNNLDATGGILGRRNRQGASLSYKHDFERLFARKEDIIFAPPPPDTTDKKP</sequence>
<evidence type="ECO:0000256" key="1">
    <source>
        <dbReference type="ARBA" id="ARBA00004167"/>
    </source>
</evidence>
<dbReference type="EMBL" id="JBHSDC010000002">
    <property type="protein sequence ID" value="MFC4230862.1"/>
    <property type="molecule type" value="Genomic_DNA"/>
</dbReference>
<keyword evidence="3 5" id="KW-1133">Transmembrane helix</keyword>
<dbReference type="PANTHER" id="PTHR36985">
    <property type="entry name" value="TRANSLOCATION AND ASSEMBLY MODULE SUBUNIT TAMB"/>
    <property type="match status" value="1"/>
</dbReference>
<organism evidence="6 7">
    <name type="scientific">Parasediminibacterium paludis</name>
    <dbReference type="NCBI Taxonomy" id="908966"/>
    <lineage>
        <taxon>Bacteria</taxon>
        <taxon>Pseudomonadati</taxon>
        <taxon>Bacteroidota</taxon>
        <taxon>Chitinophagia</taxon>
        <taxon>Chitinophagales</taxon>
        <taxon>Chitinophagaceae</taxon>
        <taxon>Parasediminibacterium</taxon>
    </lineage>
</organism>
<evidence type="ECO:0000256" key="3">
    <source>
        <dbReference type="ARBA" id="ARBA00022989"/>
    </source>
</evidence>
<feature type="transmembrane region" description="Helical" evidence="5">
    <location>
        <begin position="37"/>
        <end position="55"/>
    </location>
</feature>
<reference evidence="7" key="1">
    <citation type="journal article" date="2019" name="Int. J. Syst. Evol. Microbiol.">
        <title>The Global Catalogue of Microorganisms (GCM) 10K type strain sequencing project: providing services to taxonomists for standard genome sequencing and annotation.</title>
        <authorList>
            <consortium name="The Broad Institute Genomics Platform"/>
            <consortium name="The Broad Institute Genome Sequencing Center for Infectious Disease"/>
            <person name="Wu L."/>
            <person name="Ma J."/>
        </authorList>
    </citation>
    <scope>NUCLEOTIDE SEQUENCE [LARGE SCALE GENOMIC DNA]</scope>
    <source>
        <strain evidence="7">CECT 8010</strain>
    </source>
</reference>
<evidence type="ECO:0000256" key="5">
    <source>
        <dbReference type="SAM" id="Phobius"/>
    </source>
</evidence>
<keyword evidence="7" id="KW-1185">Reference proteome</keyword>
<evidence type="ECO:0000313" key="6">
    <source>
        <dbReference type="EMBL" id="MFC4230862.1"/>
    </source>
</evidence>
<name>A0ABV8PS89_9BACT</name>
<evidence type="ECO:0000256" key="2">
    <source>
        <dbReference type="ARBA" id="ARBA00022692"/>
    </source>
</evidence>
<comment type="subcellular location">
    <subcellularLocation>
        <location evidence="1">Membrane</location>
        <topology evidence="1">Single-pass membrane protein</topology>
    </subcellularLocation>
</comment>
<keyword evidence="2 5" id="KW-0812">Transmembrane</keyword>